<dbReference type="PANTHER" id="PTHR42853">
    <property type="entry name" value="ACETYL-COENZYME A CARBOXYLASE CARBOXYL TRANSFERASE SUBUNIT ALPHA"/>
    <property type="match status" value="1"/>
</dbReference>
<keyword evidence="10" id="KW-0963">Cytoplasm</keyword>
<evidence type="ECO:0000256" key="6">
    <source>
        <dbReference type="ARBA" id="ARBA00022840"/>
    </source>
</evidence>
<evidence type="ECO:0000256" key="1">
    <source>
        <dbReference type="ARBA" id="ARBA00004956"/>
    </source>
</evidence>
<dbReference type="InterPro" id="IPR011763">
    <property type="entry name" value="COA_CT_C"/>
</dbReference>
<dbReference type="PANTHER" id="PTHR42853:SF3">
    <property type="entry name" value="ACETYL-COENZYME A CARBOXYLASE CARBOXYL TRANSFERASE SUBUNIT ALPHA, CHLOROPLASTIC"/>
    <property type="match status" value="1"/>
</dbReference>
<evidence type="ECO:0000313" key="12">
    <source>
        <dbReference type="EMBL" id="MCX7570673.1"/>
    </source>
</evidence>
<comment type="catalytic activity">
    <reaction evidence="9 10">
        <text>N(6)-carboxybiotinyl-L-lysyl-[protein] + acetyl-CoA = N(6)-biotinyl-L-lysyl-[protein] + malonyl-CoA</text>
        <dbReference type="Rhea" id="RHEA:54728"/>
        <dbReference type="Rhea" id="RHEA-COMP:10505"/>
        <dbReference type="Rhea" id="RHEA-COMP:10506"/>
        <dbReference type="ChEBI" id="CHEBI:57288"/>
        <dbReference type="ChEBI" id="CHEBI:57384"/>
        <dbReference type="ChEBI" id="CHEBI:83144"/>
        <dbReference type="ChEBI" id="CHEBI:83145"/>
        <dbReference type="EC" id="2.1.3.15"/>
    </reaction>
</comment>
<dbReference type="GO" id="GO:0003989">
    <property type="term" value="F:acetyl-CoA carboxylase activity"/>
    <property type="evidence" value="ECO:0007669"/>
    <property type="project" value="UniProtKB-EC"/>
</dbReference>
<accession>A0ABT3X1A1</accession>
<keyword evidence="3 10" id="KW-0808">Transferase</keyword>
<keyword evidence="2 10" id="KW-0444">Lipid biosynthesis</keyword>
<keyword evidence="13" id="KW-1185">Reference proteome</keyword>
<organism evidence="12 13">
    <name type="scientific">Tumebacillus lacus</name>
    <dbReference type="NCBI Taxonomy" id="2995335"/>
    <lineage>
        <taxon>Bacteria</taxon>
        <taxon>Bacillati</taxon>
        <taxon>Bacillota</taxon>
        <taxon>Bacilli</taxon>
        <taxon>Bacillales</taxon>
        <taxon>Alicyclobacillaceae</taxon>
        <taxon>Tumebacillus</taxon>
    </lineage>
</organism>
<dbReference type="NCBIfam" id="NF041504">
    <property type="entry name" value="AccA_sub"/>
    <property type="match status" value="1"/>
</dbReference>
<comment type="caution">
    <text evidence="12">The sequence shown here is derived from an EMBL/GenBank/DDBJ whole genome shotgun (WGS) entry which is preliminary data.</text>
</comment>
<comment type="subcellular location">
    <subcellularLocation>
        <location evidence="10">Cytoplasm</location>
    </subcellularLocation>
</comment>
<evidence type="ECO:0000256" key="5">
    <source>
        <dbReference type="ARBA" id="ARBA00022832"/>
    </source>
</evidence>
<dbReference type="InterPro" id="IPR001095">
    <property type="entry name" value="Acetyl_CoA_COase_a_su"/>
</dbReference>
<evidence type="ECO:0000256" key="7">
    <source>
        <dbReference type="ARBA" id="ARBA00023098"/>
    </source>
</evidence>
<keyword evidence="5 10" id="KW-0276">Fatty acid metabolism</keyword>
<dbReference type="InterPro" id="IPR029045">
    <property type="entry name" value="ClpP/crotonase-like_dom_sf"/>
</dbReference>
<dbReference type="Proteomes" id="UP001208017">
    <property type="component" value="Unassembled WGS sequence"/>
</dbReference>
<proteinExistence type="inferred from homology"/>
<comment type="function">
    <text evidence="10">Component of the acetyl coenzyme A carboxylase (ACC) complex. First, biotin carboxylase catalyzes the carboxylation of biotin on its carrier protein (BCCP) and then the CO(2) group is transferred by the carboxyltransferase to acetyl-CoA to form malonyl-CoA.</text>
</comment>
<dbReference type="RefSeq" id="WP_267151921.1">
    <property type="nucleotide sequence ID" value="NZ_JAPMLT010000005.1"/>
</dbReference>
<protein>
    <recommendedName>
        <fullName evidence="10">Acetyl-coenzyme A carboxylase carboxyl transferase subunit alpha</fullName>
        <shortName evidence="10">ACCase subunit alpha</shortName>
        <shortName evidence="10">Acetyl-CoA carboxylase carboxyltransferase subunit alpha</shortName>
        <ecNumber evidence="10">2.1.3.15</ecNumber>
    </recommendedName>
</protein>
<sequence>MANELMFEKPLLELQKKIQELRTFSQQSGLDFSEEIDKLEKKAELLASNIYEDLTPWQRTQLARHSERPTTLDYIAGICTHFVELHGDRNFGDDLAIVGGIGKIDGIPVTVIGHQKGHDTKENIARRFGMPQPEGYRKALRLMKQAEKFKRPVICFIDTPGAYPGIASEERGIGEAIARNLIEMAGLRTPIICVVTGEGGSGGALALGVGDRVYMLENSIYGVISPEGAAALLWKDSSLGQRAAETMKITAGHIHSFGVVDGVIPEPQGGAHKDTAETIAAVKETIVAALRELIEIPSDLLVEQRYNKYKQMGHYAEL</sequence>
<feature type="domain" description="CoA carboxyltransferase C-terminal" evidence="11">
    <location>
        <begin position="35"/>
        <end position="292"/>
    </location>
</feature>
<evidence type="ECO:0000256" key="3">
    <source>
        <dbReference type="ARBA" id="ARBA00022679"/>
    </source>
</evidence>
<dbReference type="NCBIfam" id="NF004344">
    <property type="entry name" value="PRK05724.1"/>
    <property type="match status" value="1"/>
</dbReference>
<reference evidence="12 13" key="1">
    <citation type="submission" date="2022-11" db="EMBL/GenBank/DDBJ databases">
        <title>Study of microbial diversity in lake waters.</title>
        <authorList>
            <person name="Zhang J."/>
        </authorList>
    </citation>
    <scope>NUCLEOTIDE SEQUENCE [LARGE SCALE GENOMIC DNA]</scope>
    <source>
        <strain evidence="12 13">DT12</strain>
    </source>
</reference>
<keyword evidence="12" id="KW-0436">Ligase</keyword>
<keyword evidence="8 10" id="KW-0275">Fatty acid biosynthesis</keyword>
<dbReference type="EC" id="2.1.3.15" evidence="10"/>
<name>A0ABT3X1A1_9BACL</name>
<evidence type="ECO:0000256" key="4">
    <source>
        <dbReference type="ARBA" id="ARBA00022741"/>
    </source>
</evidence>
<evidence type="ECO:0000256" key="9">
    <source>
        <dbReference type="ARBA" id="ARBA00049152"/>
    </source>
</evidence>
<evidence type="ECO:0000313" key="13">
    <source>
        <dbReference type="Proteomes" id="UP001208017"/>
    </source>
</evidence>
<dbReference type="NCBIfam" id="TIGR00513">
    <property type="entry name" value="accA"/>
    <property type="match status" value="1"/>
</dbReference>
<comment type="subunit">
    <text evidence="10">Acetyl-CoA carboxylase is a heterohexamer composed of biotin carboxyl carrier protein (AccB), biotin carboxylase (AccC) and two subunits each of ACCase subunit alpha (AccA) and ACCase subunit beta (AccD).</text>
</comment>
<dbReference type="HAMAP" id="MF_00823">
    <property type="entry name" value="AcetylCoA_CT_alpha"/>
    <property type="match status" value="1"/>
</dbReference>
<dbReference type="Pfam" id="PF03255">
    <property type="entry name" value="ACCA"/>
    <property type="match status" value="1"/>
</dbReference>
<keyword evidence="7 10" id="KW-0443">Lipid metabolism</keyword>
<comment type="similarity">
    <text evidence="10">Belongs to the AccA family.</text>
</comment>
<gene>
    <name evidence="10" type="primary">accA</name>
    <name evidence="12" type="ORF">OS242_11920</name>
</gene>
<evidence type="ECO:0000256" key="10">
    <source>
        <dbReference type="HAMAP-Rule" id="MF_00823"/>
    </source>
</evidence>
<keyword evidence="4 10" id="KW-0547">Nucleotide-binding</keyword>
<keyword evidence="6 10" id="KW-0067">ATP-binding</keyword>
<dbReference type="EMBL" id="JAPMLT010000005">
    <property type="protein sequence ID" value="MCX7570673.1"/>
    <property type="molecule type" value="Genomic_DNA"/>
</dbReference>
<dbReference type="PROSITE" id="PS50989">
    <property type="entry name" value="COA_CT_CTER"/>
    <property type="match status" value="1"/>
</dbReference>
<dbReference type="Gene3D" id="3.90.226.10">
    <property type="entry name" value="2-enoyl-CoA Hydratase, Chain A, domain 1"/>
    <property type="match status" value="1"/>
</dbReference>
<evidence type="ECO:0000256" key="8">
    <source>
        <dbReference type="ARBA" id="ARBA00023160"/>
    </source>
</evidence>
<dbReference type="PRINTS" id="PR01069">
    <property type="entry name" value="ACCCTRFRASEA"/>
</dbReference>
<evidence type="ECO:0000259" key="11">
    <source>
        <dbReference type="PROSITE" id="PS50989"/>
    </source>
</evidence>
<dbReference type="SUPFAM" id="SSF52096">
    <property type="entry name" value="ClpP/crotonase"/>
    <property type="match status" value="1"/>
</dbReference>
<comment type="pathway">
    <text evidence="1 10">Lipid metabolism; malonyl-CoA biosynthesis; malonyl-CoA from acetyl-CoA: step 1/1.</text>
</comment>
<evidence type="ECO:0000256" key="2">
    <source>
        <dbReference type="ARBA" id="ARBA00022516"/>
    </source>
</evidence>